<organism evidence="1 2">
    <name type="scientific">Candidatus Sulfobium mesophilum</name>
    <dbReference type="NCBI Taxonomy" id="2016548"/>
    <lineage>
        <taxon>Bacteria</taxon>
        <taxon>Pseudomonadati</taxon>
        <taxon>Nitrospirota</taxon>
        <taxon>Nitrospiria</taxon>
        <taxon>Nitrospirales</taxon>
        <taxon>Nitrospiraceae</taxon>
        <taxon>Candidatus Sulfobium</taxon>
    </lineage>
</organism>
<dbReference type="EMBL" id="OUUY01000031">
    <property type="protein sequence ID" value="SPP99870.1"/>
    <property type="molecule type" value="Genomic_DNA"/>
</dbReference>
<dbReference type="Proteomes" id="UP000245125">
    <property type="component" value="Unassembled WGS sequence"/>
</dbReference>
<name>A0A2U3QEU6_9BACT</name>
<accession>A0A2U3QEU6</accession>
<evidence type="ECO:0000313" key="1">
    <source>
        <dbReference type="EMBL" id="SPP99870.1"/>
    </source>
</evidence>
<protein>
    <submittedName>
        <fullName evidence="1">Uncharacterized protein</fullName>
    </submittedName>
</protein>
<reference evidence="2" key="1">
    <citation type="submission" date="2018-03" db="EMBL/GenBank/DDBJ databases">
        <authorList>
            <person name="Zecchin S."/>
        </authorList>
    </citation>
    <scope>NUCLEOTIDE SEQUENCE [LARGE SCALE GENOMIC DNA]</scope>
</reference>
<sequence length="69" mass="8094">MYLNVTLVRETVTRHKSYLRDQKKEVEHLGFWVCLESFFVDALADALGFLLTTWRLAHHISLPHPNPMT</sequence>
<proteinExistence type="predicted"/>
<evidence type="ECO:0000313" key="2">
    <source>
        <dbReference type="Proteomes" id="UP000245125"/>
    </source>
</evidence>
<keyword evidence="2" id="KW-1185">Reference proteome</keyword>
<dbReference type="AlphaFoldDB" id="A0A2U3QEU6"/>
<gene>
    <name evidence="1" type="ORF">NBG4_1260005</name>
</gene>